<dbReference type="EMBL" id="MUJZ01063239">
    <property type="protein sequence ID" value="OTF70957.1"/>
    <property type="molecule type" value="Genomic_DNA"/>
</dbReference>
<dbReference type="OrthoDB" id="6501821at2759"/>
<dbReference type="GO" id="GO:0009653">
    <property type="term" value="P:anatomical structure morphogenesis"/>
    <property type="evidence" value="ECO:0007669"/>
    <property type="project" value="TreeGrafter"/>
</dbReference>
<protein>
    <submittedName>
        <fullName evidence="3">Zona pellucida-like domain containing protein</fullName>
    </submittedName>
</protein>
<dbReference type="InterPro" id="IPR052774">
    <property type="entry name" value="Celegans_DevNeuronal_Protein"/>
</dbReference>
<gene>
    <name evidence="3" type="ORF">BLA29_006146</name>
</gene>
<dbReference type="PROSITE" id="PS51034">
    <property type="entry name" value="ZP_2"/>
    <property type="match status" value="1"/>
</dbReference>
<organism evidence="3 4">
    <name type="scientific">Euroglyphus maynei</name>
    <name type="common">Mayne's house dust mite</name>
    <dbReference type="NCBI Taxonomy" id="6958"/>
    <lineage>
        <taxon>Eukaryota</taxon>
        <taxon>Metazoa</taxon>
        <taxon>Ecdysozoa</taxon>
        <taxon>Arthropoda</taxon>
        <taxon>Chelicerata</taxon>
        <taxon>Arachnida</taxon>
        <taxon>Acari</taxon>
        <taxon>Acariformes</taxon>
        <taxon>Sarcoptiformes</taxon>
        <taxon>Astigmata</taxon>
        <taxon>Psoroptidia</taxon>
        <taxon>Analgoidea</taxon>
        <taxon>Pyroglyphidae</taxon>
        <taxon>Pyroglyphinae</taxon>
        <taxon>Euroglyphus</taxon>
    </lineage>
</organism>
<dbReference type="PANTHER" id="PTHR47327:SF2">
    <property type="entry name" value="FI18240P1-RELATED"/>
    <property type="match status" value="1"/>
</dbReference>
<accession>A0A1Y3ASH5</accession>
<dbReference type="SMART" id="SM00241">
    <property type="entry name" value="ZP"/>
    <property type="match status" value="1"/>
</dbReference>
<dbReference type="Proteomes" id="UP000194236">
    <property type="component" value="Unassembled WGS sequence"/>
</dbReference>
<feature type="compositionally biased region" description="Basic and acidic residues" evidence="1">
    <location>
        <begin position="270"/>
        <end position="280"/>
    </location>
</feature>
<dbReference type="PANTHER" id="PTHR47327">
    <property type="entry name" value="FI18240P1-RELATED"/>
    <property type="match status" value="1"/>
</dbReference>
<evidence type="ECO:0000259" key="2">
    <source>
        <dbReference type="PROSITE" id="PS51034"/>
    </source>
</evidence>
<sequence length="280" mass="31186">MKYHDVDCDVKEVVHGHFSNDIVIQHHDMIVTTKDLGLSIHCKYDLTNRSITNNVNLSVDGYVLHDVDATDSQSAIVSSPNVTMRITDRLGSNIVSAQVGDPLMIRFEIVEATSPYEIFVRELVAVDGQDQSEILLIDSNGCPTDIAIMGAMNKIGGDRKAIEGPFDAFKFPTSETVQFRALVTPCLPTCEPVKCDIRGYDGGLRELSSFGRRRRRRSIAAAAANNNNNDDVLNEEEIIVAKAIQIKDKFAFKGKDRRKNQSGQQQQQQQDHRSSYDEEG</sequence>
<reference evidence="3 4" key="1">
    <citation type="submission" date="2017-03" db="EMBL/GenBank/DDBJ databases">
        <title>Genome Survey of Euroglyphus maynei.</title>
        <authorList>
            <person name="Arlian L.G."/>
            <person name="Morgan M.S."/>
            <person name="Rider S.D."/>
        </authorList>
    </citation>
    <scope>NUCLEOTIDE SEQUENCE [LARGE SCALE GENOMIC DNA]</scope>
    <source>
        <strain evidence="3">Arlian Lab</strain>
        <tissue evidence="3">Whole body</tissue>
    </source>
</reference>
<feature type="domain" description="ZP" evidence="2">
    <location>
        <begin position="1"/>
        <end position="202"/>
    </location>
</feature>
<evidence type="ECO:0000313" key="3">
    <source>
        <dbReference type="EMBL" id="OTF70957.1"/>
    </source>
</evidence>
<evidence type="ECO:0000313" key="4">
    <source>
        <dbReference type="Proteomes" id="UP000194236"/>
    </source>
</evidence>
<evidence type="ECO:0000256" key="1">
    <source>
        <dbReference type="SAM" id="MobiDB-lite"/>
    </source>
</evidence>
<proteinExistence type="predicted"/>
<dbReference type="AlphaFoldDB" id="A0A1Y3ASH5"/>
<feature type="region of interest" description="Disordered" evidence="1">
    <location>
        <begin position="254"/>
        <end position="280"/>
    </location>
</feature>
<keyword evidence="4" id="KW-1185">Reference proteome</keyword>
<name>A0A1Y3ASH5_EURMA</name>
<dbReference type="InterPro" id="IPR001507">
    <property type="entry name" value="ZP_dom"/>
</dbReference>
<comment type="caution">
    <text evidence="3">The sequence shown here is derived from an EMBL/GenBank/DDBJ whole genome shotgun (WGS) entry which is preliminary data.</text>
</comment>